<evidence type="ECO:0000313" key="1">
    <source>
        <dbReference type="EMBL" id="KAG0145163.1"/>
    </source>
</evidence>
<evidence type="ECO:0000313" key="2">
    <source>
        <dbReference type="Proteomes" id="UP000886653"/>
    </source>
</evidence>
<protein>
    <submittedName>
        <fullName evidence="1">Uncharacterized protein</fullName>
    </submittedName>
</protein>
<dbReference type="OrthoDB" id="3055037at2759"/>
<dbReference type="AlphaFoldDB" id="A0A9P6TC05"/>
<comment type="caution">
    <text evidence="1">The sequence shown here is derived from an EMBL/GenBank/DDBJ whole genome shotgun (WGS) entry which is preliminary data.</text>
</comment>
<reference evidence="1" key="1">
    <citation type="submission" date="2013-11" db="EMBL/GenBank/DDBJ databases">
        <title>Genome sequence of the fusiform rust pathogen reveals effectors for host alternation and coevolution with pine.</title>
        <authorList>
            <consortium name="DOE Joint Genome Institute"/>
            <person name="Smith K."/>
            <person name="Pendleton A."/>
            <person name="Kubisiak T."/>
            <person name="Anderson C."/>
            <person name="Salamov A."/>
            <person name="Aerts A."/>
            <person name="Riley R."/>
            <person name="Clum A."/>
            <person name="Lindquist E."/>
            <person name="Ence D."/>
            <person name="Campbell M."/>
            <person name="Kronenberg Z."/>
            <person name="Feau N."/>
            <person name="Dhillon B."/>
            <person name="Hamelin R."/>
            <person name="Burleigh J."/>
            <person name="Smith J."/>
            <person name="Yandell M."/>
            <person name="Nelson C."/>
            <person name="Grigoriev I."/>
            <person name="Davis J."/>
        </authorList>
    </citation>
    <scope>NUCLEOTIDE SEQUENCE</scope>
    <source>
        <strain evidence="1">G11</strain>
    </source>
</reference>
<feature type="non-terminal residue" evidence="1">
    <location>
        <position position="1"/>
    </location>
</feature>
<gene>
    <name evidence="1" type="ORF">CROQUDRAFT_46142</name>
</gene>
<proteinExistence type="predicted"/>
<name>A0A9P6TC05_9BASI</name>
<keyword evidence="2" id="KW-1185">Reference proteome</keyword>
<dbReference type="EMBL" id="MU167281">
    <property type="protein sequence ID" value="KAG0145163.1"/>
    <property type="molecule type" value="Genomic_DNA"/>
</dbReference>
<dbReference type="Proteomes" id="UP000886653">
    <property type="component" value="Unassembled WGS sequence"/>
</dbReference>
<sequence>PLYYSQNGFRYFYTPKEGWDLEVLHVHTHYFMERKLADYLSTFNLVDKYNHAHVEGVSIPTFQESQTFGPSLSASVFQDGMEISPLLFHHDVCQERLKLPNSGWDVFQYLDAMAQQLRSLALAGTQFCNHASDECLLVTEDDKKIHAVVTDSITIGISWGSVSPLQLQIEARKKDQAVPEGPGYLTQVHDPYCQHHQEELSKQCKAQPCIAHSLPEKEHCENPDHIRAYQIHQPQKHAKLINKLTRCKVAL</sequence>
<organism evidence="1 2">
    <name type="scientific">Cronartium quercuum f. sp. fusiforme G11</name>
    <dbReference type="NCBI Taxonomy" id="708437"/>
    <lineage>
        <taxon>Eukaryota</taxon>
        <taxon>Fungi</taxon>
        <taxon>Dikarya</taxon>
        <taxon>Basidiomycota</taxon>
        <taxon>Pucciniomycotina</taxon>
        <taxon>Pucciniomycetes</taxon>
        <taxon>Pucciniales</taxon>
        <taxon>Coleosporiaceae</taxon>
        <taxon>Cronartium</taxon>
    </lineage>
</organism>
<accession>A0A9P6TC05</accession>